<dbReference type="AlphaFoldDB" id="A0A4C1VFC8"/>
<feature type="compositionally biased region" description="Basic and acidic residues" evidence="1">
    <location>
        <begin position="1"/>
        <end position="10"/>
    </location>
</feature>
<reference evidence="2 3" key="1">
    <citation type="journal article" date="2019" name="Commun. Biol.">
        <title>The bagworm genome reveals a unique fibroin gene that provides high tensile strength.</title>
        <authorList>
            <person name="Kono N."/>
            <person name="Nakamura H."/>
            <person name="Ohtoshi R."/>
            <person name="Tomita M."/>
            <person name="Numata K."/>
            <person name="Arakawa K."/>
        </authorList>
    </citation>
    <scope>NUCLEOTIDE SEQUENCE [LARGE SCALE GENOMIC DNA]</scope>
</reference>
<dbReference type="EMBL" id="BGZK01000318">
    <property type="protein sequence ID" value="GBP36365.1"/>
    <property type="molecule type" value="Genomic_DNA"/>
</dbReference>
<proteinExistence type="predicted"/>
<feature type="region of interest" description="Disordered" evidence="1">
    <location>
        <begin position="1"/>
        <end position="73"/>
    </location>
</feature>
<dbReference type="Proteomes" id="UP000299102">
    <property type="component" value="Unassembled WGS sequence"/>
</dbReference>
<name>A0A4C1VFC8_EUMVA</name>
<protein>
    <submittedName>
        <fullName evidence="2">Uncharacterized protein</fullName>
    </submittedName>
</protein>
<gene>
    <name evidence="2" type="ORF">EVAR_87944_1</name>
</gene>
<evidence type="ECO:0000313" key="2">
    <source>
        <dbReference type="EMBL" id="GBP36365.1"/>
    </source>
</evidence>
<organism evidence="2 3">
    <name type="scientific">Eumeta variegata</name>
    <name type="common">Bagworm moth</name>
    <name type="synonym">Eumeta japonica</name>
    <dbReference type="NCBI Taxonomy" id="151549"/>
    <lineage>
        <taxon>Eukaryota</taxon>
        <taxon>Metazoa</taxon>
        <taxon>Ecdysozoa</taxon>
        <taxon>Arthropoda</taxon>
        <taxon>Hexapoda</taxon>
        <taxon>Insecta</taxon>
        <taxon>Pterygota</taxon>
        <taxon>Neoptera</taxon>
        <taxon>Endopterygota</taxon>
        <taxon>Lepidoptera</taxon>
        <taxon>Glossata</taxon>
        <taxon>Ditrysia</taxon>
        <taxon>Tineoidea</taxon>
        <taxon>Psychidae</taxon>
        <taxon>Oiketicinae</taxon>
        <taxon>Eumeta</taxon>
    </lineage>
</organism>
<sequence length="73" mass="7697">MCLVGMKHEGSVGAAQAFPTPSPASRPRPAAESRARRIISKKKGPVGSPSVRHGTPDGRALRPGTGRRLKAER</sequence>
<accession>A0A4C1VFC8</accession>
<evidence type="ECO:0000313" key="3">
    <source>
        <dbReference type="Proteomes" id="UP000299102"/>
    </source>
</evidence>
<evidence type="ECO:0000256" key="1">
    <source>
        <dbReference type="SAM" id="MobiDB-lite"/>
    </source>
</evidence>
<keyword evidence="3" id="KW-1185">Reference proteome</keyword>
<comment type="caution">
    <text evidence="2">The sequence shown here is derived from an EMBL/GenBank/DDBJ whole genome shotgun (WGS) entry which is preliminary data.</text>
</comment>